<reference evidence="1 2" key="1">
    <citation type="submission" date="2023-06" db="EMBL/GenBank/DDBJ databases">
        <title>Five Gram-positive bacteria isolated from mangrove sediments in Shenzhen, Guangdong, China.</title>
        <authorList>
            <person name="Yu S."/>
            <person name="Zheng W."/>
            <person name="Huang Y."/>
        </authorList>
    </citation>
    <scope>NUCLEOTIDE SEQUENCE [LARGE SCALE GENOMIC DNA]</scope>
    <source>
        <strain evidence="1 2">SaN35-3</strain>
    </source>
</reference>
<sequence length="109" mass="12734">MNMKKYLECGCIYGKTTSLRIEVDVADPIWCDKCSYNLEMEELPLSNQLTSEINDWVALYEQSVDWESDSQMWFDDKLAEKINQKGIEITKRVKKELAVTPFLVTYKPV</sequence>
<dbReference type="Proteomes" id="UP001197974">
    <property type="component" value="Chromosome"/>
</dbReference>
<dbReference type="EMBL" id="CP129013">
    <property type="protein sequence ID" value="WLR42064.1"/>
    <property type="molecule type" value="Genomic_DNA"/>
</dbReference>
<protein>
    <submittedName>
        <fullName evidence="1">Uncharacterized protein</fullName>
    </submittedName>
</protein>
<organism evidence="1 2">
    <name type="scientific">Bacillus carboniphilus</name>
    <dbReference type="NCBI Taxonomy" id="86663"/>
    <lineage>
        <taxon>Bacteria</taxon>
        <taxon>Bacillati</taxon>
        <taxon>Bacillota</taxon>
        <taxon>Bacilli</taxon>
        <taxon>Bacillales</taxon>
        <taxon>Bacillaceae</taxon>
        <taxon>Bacillus</taxon>
    </lineage>
</organism>
<dbReference type="RefSeq" id="WP_226540453.1">
    <property type="nucleotide sequence ID" value="NZ_CP129013.1"/>
</dbReference>
<accession>A0ABY9JRM9</accession>
<evidence type="ECO:0000313" key="1">
    <source>
        <dbReference type="EMBL" id="WLR42064.1"/>
    </source>
</evidence>
<proteinExistence type="predicted"/>
<keyword evidence="2" id="KW-1185">Reference proteome</keyword>
<evidence type="ECO:0000313" key="2">
    <source>
        <dbReference type="Proteomes" id="UP001197974"/>
    </source>
</evidence>
<gene>
    <name evidence="1" type="ORF">LC087_15010</name>
</gene>
<name>A0ABY9JRM9_9BACI</name>